<dbReference type="SUPFAM" id="SSF55874">
    <property type="entry name" value="ATPase domain of HSP90 chaperone/DNA topoisomerase II/histidine kinase"/>
    <property type="match status" value="1"/>
</dbReference>
<keyword evidence="4" id="KW-0067">ATP-binding</keyword>
<comment type="caution">
    <text evidence="4">The sequence shown here is derived from an EMBL/GenBank/DDBJ whole genome shotgun (WGS) entry which is preliminary data.</text>
</comment>
<dbReference type="PANTHER" id="PTHR35526:SF3">
    <property type="entry name" value="ANTI-SIGMA-F FACTOR RSBW"/>
    <property type="match status" value="1"/>
</dbReference>
<dbReference type="InterPro" id="IPR036890">
    <property type="entry name" value="HATPase_C_sf"/>
</dbReference>
<keyword evidence="1" id="KW-0723">Serine/threonine-protein kinase</keyword>
<dbReference type="CDD" id="cd16936">
    <property type="entry name" value="HATPase_RsbW-like"/>
    <property type="match status" value="1"/>
</dbReference>
<dbReference type="Gene3D" id="3.30.565.10">
    <property type="entry name" value="Histidine kinase-like ATPase, C-terminal domain"/>
    <property type="match status" value="1"/>
</dbReference>
<evidence type="ECO:0000256" key="2">
    <source>
        <dbReference type="SAM" id="MobiDB-lite"/>
    </source>
</evidence>
<dbReference type="EMBL" id="BMWC01000005">
    <property type="protein sequence ID" value="GGX06405.1"/>
    <property type="molecule type" value="Genomic_DNA"/>
</dbReference>
<feature type="domain" description="Histidine kinase/HSP90-like ATPase" evidence="3">
    <location>
        <begin position="15"/>
        <end position="127"/>
    </location>
</feature>
<evidence type="ECO:0000256" key="1">
    <source>
        <dbReference type="ARBA" id="ARBA00022527"/>
    </source>
</evidence>
<accession>A0ABQ2X9L8</accession>
<dbReference type="RefSeq" id="WP_229906490.1">
    <property type="nucleotide sequence ID" value="NZ_BMWC01000005.1"/>
</dbReference>
<proteinExistence type="predicted"/>
<sequence length="132" mass="14054">MHYFDEEDSLLDGSPRTAEHARDMTRGFLSAVAPKDSAEAEAVLIVVSELVTNALVHAGGVTGFQLRAGPGTVTVCVQDASPDPPRPRRTEDTESWRPGGFGWPLVQELSVKVHVSAEAGGKAIRAVLPLSH</sequence>
<protein>
    <submittedName>
        <fullName evidence="4">ATP-binding protein</fullName>
    </submittedName>
</protein>
<dbReference type="InterPro" id="IPR050267">
    <property type="entry name" value="Anti-sigma-factor_SerPK"/>
</dbReference>
<evidence type="ECO:0000313" key="5">
    <source>
        <dbReference type="Proteomes" id="UP000617743"/>
    </source>
</evidence>
<dbReference type="Proteomes" id="UP000617743">
    <property type="component" value="Unassembled WGS sequence"/>
</dbReference>
<dbReference type="Pfam" id="PF13581">
    <property type="entry name" value="HATPase_c_2"/>
    <property type="match status" value="1"/>
</dbReference>
<feature type="region of interest" description="Disordered" evidence="2">
    <location>
        <begin position="77"/>
        <end position="99"/>
    </location>
</feature>
<reference evidence="5" key="1">
    <citation type="journal article" date="2019" name="Int. J. Syst. Evol. Microbiol.">
        <title>The Global Catalogue of Microorganisms (GCM) 10K type strain sequencing project: providing services to taxonomists for standard genome sequencing and annotation.</title>
        <authorList>
            <consortium name="The Broad Institute Genomics Platform"/>
            <consortium name="The Broad Institute Genome Sequencing Center for Infectious Disease"/>
            <person name="Wu L."/>
            <person name="Ma J."/>
        </authorList>
    </citation>
    <scope>NUCLEOTIDE SEQUENCE [LARGE SCALE GENOMIC DNA]</scope>
    <source>
        <strain evidence="5">JCM 4866</strain>
    </source>
</reference>
<name>A0ABQ2X9L8_9ACTN</name>
<evidence type="ECO:0000313" key="4">
    <source>
        <dbReference type="EMBL" id="GGX06405.1"/>
    </source>
</evidence>
<gene>
    <name evidence="4" type="ORF">GCM10010383_40540</name>
</gene>
<keyword evidence="5" id="KW-1185">Reference proteome</keyword>
<keyword evidence="1" id="KW-0418">Kinase</keyword>
<keyword evidence="1" id="KW-0808">Transferase</keyword>
<feature type="compositionally biased region" description="Basic and acidic residues" evidence="2">
    <location>
        <begin position="85"/>
        <end position="95"/>
    </location>
</feature>
<dbReference type="InterPro" id="IPR003594">
    <property type="entry name" value="HATPase_dom"/>
</dbReference>
<dbReference type="GO" id="GO:0005524">
    <property type="term" value="F:ATP binding"/>
    <property type="evidence" value="ECO:0007669"/>
    <property type="project" value="UniProtKB-KW"/>
</dbReference>
<keyword evidence="4" id="KW-0547">Nucleotide-binding</keyword>
<dbReference type="PANTHER" id="PTHR35526">
    <property type="entry name" value="ANTI-SIGMA-F FACTOR RSBW-RELATED"/>
    <property type="match status" value="1"/>
</dbReference>
<evidence type="ECO:0000259" key="3">
    <source>
        <dbReference type="Pfam" id="PF13581"/>
    </source>
</evidence>
<organism evidence="4 5">
    <name type="scientific">Streptomyces lomondensis</name>
    <dbReference type="NCBI Taxonomy" id="68229"/>
    <lineage>
        <taxon>Bacteria</taxon>
        <taxon>Bacillati</taxon>
        <taxon>Actinomycetota</taxon>
        <taxon>Actinomycetes</taxon>
        <taxon>Kitasatosporales</taxon>
        <taxon>Streptomycetaceae</taxon>
        <taxon>Streptomyces</taxon>
    </lineage>
</organism>